<sequence>MPKKFLEKIARAIRITFRLSSSNTSEYLLITGFDIDSFGSEIVPDNDIDKPNNCTHHSTLTRQLSRNDDYFDLRDCFSSDSKDSDKSLIALSEDKTDYRLESTPKSSNHSPSFEWCQCPCHQYIDSGHFVNETKSHLFMRQKKQQKLIQNKVYPFIV</sequence>
<dbReference type="EMBL" id="CAJNXB010003542">
    <property type="protein sequence ID" value="CAF3323412.1"/>
    <property type="molecule type" value="Genomic_DNA"/>
</dbReference>
<accession>A0A821BND8</accession>
<dbReference type="EMBL" id="CAJOBP010020813">
    <property type="protein sequence ID" value="CAF4597528.1"/>
    <property type="molecule type" value="Genomic_DNA"/>
</dbReference>
<dbReference type="Proteomes" id="UP000663825">
    <property type="component" value="Unassembled WGS sequence"/>
</dbReference>
<name>A0A821BND8_9BILA</name>
<reference evidence="2" key="1">
    <citation type="submission" date="2021-02" db="EMBL/GenBank/DDBJ databases">
        <authorList>
            <person name="Nowell W R."/>
        </authorList>
    </citation>
    <scope>NUCLEOTIDE SEQUENCE</scope>
</reference>
<protein>
    <submittedName>
        <fullName evidence="2">Uncharacterized protein</fullName>
    </submittedName>
</protein>
<evidence type="ECO:0000313" key="3">
    <source>
        <dbReference type="Proteomes" id="UP000663873"/>
    </source>
</evidence>
<dbReference type="Proteomes" id="UP000663873">
    <property type="component" value="Unassembled WGS sequence"/>
</dbReference>
<organism evidence="2 3">
    <name type="scientific">Rotaria socialis</name>
    <dbReference type="NCBI Taxonomy" id="392032"/>
    <lineage>
        <taxon>Eukaryota</taxon>
        <taxon>Metazoa</taxon>
        <taxon>Spiralia</taxon>
        <taxon>Gnathifera</taxon>
        <taxon>Rotifera</taxon>
        <taxon>Eurotatoria</taxon>
        <taxon>Bdelloidea</taxon>
        <taxon>Philodinida</taxon>
        <taxon>Philodinidae</taxon>
        <taxon>Rotaria</taxon>
    </lineage>
</organism>
<dbReference type="AlphaFoldDB" id="A0A821BND8"/>
<gene>
    <name evidence="1" type="ORF">TIS948_LOCUS20419</name>
    <name evidence="2" type="ORF">UJA718_LOCUS31140</name>
</gene>
<comment type="caution">
    <text evidence="2">The sequence shown here is derived from an EMBL/GenBank/DDBJ whole genome shotgun (WGS) entry which is preliminary data.</text>
</comment>
<dbReference type="OrthoDB" id="10024331at2759"/>
<evidence type="ECO:0000313" key="1">
    <source>
        <dbReference type="EMBL" id="CAF3323412.1"/>
    </source>
</evidence>
<proteinExistence type="predicted"/>
<keyword evidence="3" id="KW-1185">Reference proteome</keyword>
<evidence type="ECO:0000313" key="2">
    <source>
        <dbReference type="EMBL" id="CAF4597528.1"/>
    </source>
</evidence>